<sequence>MSSSPEEEFIKFMHGSCEYREFHKRKYMNALSQAIKDGVQIDLGARLSVLINYFRAGKWCHDCLKFVLSRMQCEIIAPKNEHNFNYEFYLCPDCFKITKTYLEIHNN</sequence>
<dbReference type="Proteomes" id="UP000580250">
    <property type="component" value="Unassembled WGS sequence"/>
</dbReference>
<protein>
    <submittedName>
        <fullName evidence="1">Uncharacterized protein</fullName>
    </submittedName>
</protein>
<name>A0A6V7VVB8_MELEN</name>
<reference evidence="1 2" key="1">
    <citation type="submission" date="2020-08" db="EMBL/GenBank/DDBJ databases">
        <authorList>
            <person name="Koutsovoulos G."/>
            <person name="Danchin GJ E."/>
        </authorList>
    </citation>
    <scope>NUCLEOTIDE SEQUENCE [LARGE SCALE GENOMIC DNA]</scope>
</reference>
<proteinExistence type="predicted"/>
<evidence type="ECO:0000313" key="1">
    <source>
        <dbReference type="EMBL" id="CAD2178722.1"/>
    </source>
</evidence>
<gene>
    <name evidence="1" type="ORF">MENT_LOCUS30673</name>
</gene>
<evidence type="ECO:0000313" key="2">
    <source>
        <dbReference type="Proteomes" id="UP000580250"/>
    </source>
</evidence>
<organism evidence="1 2">
    <name type="scientific">Meloidogyne enterolobii</name>
    <name type="common">Root-knot nematode worm</name>
    <name type="synonym">Meloidogyne mayaguensis</name>
    <dbReference type="NCBI Taxonomy" id="390850"/>
    <lineage>
        <taxon>Eukaryota</taxon>
        <taxon>Metazoa</taxon>
        <taxon>Ecdysozoa</taxon>
        <taxon>Nematoda</taxon>
        <taxon>Chromadorea</taxon>
        <taxon>Rhabditida</taxon>
        <taxon>Tylenchina</taxon>
        <taxon>Tylenchomorpha</taxon>
        <taxon>Tylenchoidea</taxon>
        <taxon>Meloidogynidae</taxon>
        <taxon>Meloidogyninae</taxon>
        <taxon>Meloidogyne</taxon>
    </lineage>
</organism>
<accession>A0A6V7VVB8</accession>
<dbReference type="EMBL" id="CAJEWN010000325">
    <property type="protein sequence ID" value="CAD2178722.1"/>
    <property type="molecule type" value="Genomic_DNA"/>
</dbReference>
<comment type="caution">
    <text evidence="1">The sequence shown here is derived from an EMBL/GenBank/DDBJ whole genome shotgun (WGS) entry which is preliminary data.</text>
</comment>
<dbReference type="AlphaFoldDB" id="A0A6V7VVB8"/>